<reference evidence="3" key="3">
    <citation type="submission" date="2025-09" db="UniProtKB">
        <authorList>
            <consortium name="Ensembl"/>
        </authorList>
    </citation>
    <scope>IDENTIFICATION</scope>
</reference>
<reference evidence="3 4" key="1">
    <citation type="journal article" date="2019" name="Proc. Natl. Acad. Sci. U.S.A.">
        <title>Regulatory changes in pterin and carotenoid genes underlie balanced color polymorphisms in the wall lizard.</title>
        <authorList>
            <person name="Andrade P."/>
            <person name="Pinho C."/>
            <person name="Perez I de Lanuza G."/>
            <person name="Afonso S."/>
            <person name="Brejcha J."/>
            <person name="Rubin C.J."/>
            <person name="Wallerman O."/>
            <person name="Pereira P."/>
            <person name="Sabatino S.J."/>
            <person name="Bellati A."/>
            <person name="Pellitteri-Rosa D."/>
            <person name="Bosakova Z."/>
            <person name="Bunikis I."/>
            <person name="Carretero M.A."/>
            <person name="Feiner N."/>
            <person name="Marsik P."/>
            <person name="Pauperio F."/>
            <person name="Salvi D."/>
            <person name="Soler L."/>
            <person name="While G.M."/>
            <person name="Uller T."/>
            <person name="Font E."/>
            <person name="Andersson L."/>
            <person name="Carneiro M."/>
        </authorList>
    </citation>
    <scope>NUCLEOTIDE SEQUENCE</scope>
</reference>
<dbReference type="Pfam" id="PF00106">
    <property type="entry name" value="adh_short"/>
    <property type="match status" value="1"/>
</dbReference>
<evidence type="ECO:0008006" key="5">
    <source>
        <dbReference type="Google" id="ProtNLM"/>
    </source>
</evidence>
<dbReference type="GO" id="GO:0016491">
    <property type="term" value="F:oxidoreductase activity"/>
    <property type="evidence" value="ECO:0007669"/>
    <property type="project" value="TreeGrafter"/>
</dbReference>
<dbReference type="SUPFAM" id="SSF51735">
    <property type="entry name" value="NAD(P)-binding Rossmann-fold domains"/>
    <property type="match status" value="1"/>
</dbReference>
<dbReference type="GeneTree" id="ENSGT00940000163363"/>
<feature type="compositionally biased region" description="Polar residues" evidence="2">
    <location>
        <begin position="60"/>
        <end position="69"/>
    </location>
</feature>
<dbReference type="InterPro" id="IPR036291">
    <property type="entry name" value="NAD(P)-bd_dom_sf"/>
</dbReference>
<dbReference type="PANTHER" id="PTHR43544:SF38">
    <property type="entry name" value="C-FACTOR-RELATED"/>
    <property type="match status" value="1"/>
</dbReference>
<sequence length="261" mass="28201">MLCILLSHPRTQSVLVTGSNQGIGLGLVSQFLMKPNPPEWVFATSLDPEGPNGKELKKLPSTSSNHWSSQSDPVVNFIEAAVQRVEEHVKENGLTLLINNAAILVKFTHLANETAKNMSDLYNTNTVGTLQVSQAFLPLLKVAAQRRLQEGLSCSKASIVNIASDFGSLEKMAGWGLSQVISYRCSKAAVNMLTRCQSLEYGPLGILCISIHPGWVKTSMGTCLVPTTVSESCSGILKVLSAVTDKDSGSFIDWKGRVVPW</sequence>
<evidence type="ECO:0000313" key="4">
    <source>
        <dbReference type="Proteomes" id="UP000472272"/>
    </source>
</evidence>
<dbReference type="Proteomes" id="UP000472272">
    <property type="component" value="Chromosome 8"/>
</dbReference>
<protein>
    <recommendedName>
        <fullName evidence="5">C-factor</fullName>
    </recommendedName>
</protein>
<dbReference type="InterPro" id="IPR051468">
    <property type="entry name" value="Fungal_SecMetab_SDRs"/>
</dbReference>
<evidence type="ECO:0000313" key="3">
    <source>
        <dbReference type="Ensembl" id="ENSPMRP00000034685.1"/>
    </source>
</evidence>
<dbReference type="GO" id="GO:0005737">
    <property type="term" value="C:cytoplasm"/>
    <property type="evidence" value="ECO:0007669"/>
    <property type="project" value="TreeGrafter"/>
</dbReference>
<dbReference type="InterPro" id="IPR002347">
    <property type="entry name" value="SDR_fam"/>
</dbReference>
<keyword evidence="4" id="KW-1185">Reference proteome</keyword>
<proteinExistence type="inferred from homology"/>
<dbReference type="PRINTS" id="PR00080">
    <property type="entry name" value="SDRFAMILY"/>
</dbReference>
<organism evidence="3 4">
    <name type="scientific">Podarcis muralis</name>
    <name type="common">Wall lizard</name>
    <name type="synonym">Lacerta muralis</name>
    <dbReference type="NCBI Taxonomy" id="64176"/>
    <lineage>
        <taxon>Eukaryota</taxon>
        <taxon>Metazoa</taxon>
        <taxon>Chordata</taxon>
        <taxon>Craniata</taxon>
        <taxon>Vertebrata</taxon>
        <taxon>Euteleostomi</taxon>
        <taxon>Lepidosauria</taxon>
        <taxon>Squamata</taxon>
        <taxon>Bifurcata</taxon>
        <taxon>Unidentata</taxon>
        <taxon>Episquamata</taxon>
        <taxon>Laterata</taxon>
        <taxon>Lacertibaenia</taxon>
        <taxon>Lacertidae</taxon>
        <taxon>Podarcis</taxon>
    </lineage>
</organism>
<dbReference type="Ensembl" id="ENSPMRT00000036791.1">
    <property type="protein sequence ID" value="ENSPMRP00000034685.1"/>
    <property type="gene ID" value="ENSPMRG00000022470.1"/>
</dbReference>
<dbReference type="CDD" id="cd05325">
    <property type="entry name" value="carb_red_sniffer_like_SDR_c"/>
    <property type="match status" value="1"/>
</dbReference>
<evidence type="ECO:0000256" key="2">
    <source>
        <dbReference type="SAM" id="MobiDB-lite"/>
    </source>
</evidence>
<dbReference type="PANTHER" id="PTHR43544">
    <property type="entry name" value="SHORT-CHAIN DEHYDROGENASE/REDUCTASE"/>
    <property type="match status" value="1"/>
</dbReference>
<feature type="region of interest" description="Disordered" evidence="2">
    <location>
        <begin position="47"/>
        <end position="69"/>
    </location>
</feature>
<comment type="similarity">
    <text evidence="1">Belongs to the short-chain dehydrogenases/reductases (SDR) family.</text>
</comment>
<dbReference type="AlphaFoldDB" id="A0A670KE77"/>
<dbReference type="Gene3D" id="3.40.50.720">
    <property type="entry name" value="NAD(P)-binding Rossmann-like Domain"/>
    <property type="match status" value="1"/>
</dbReference>
<name>A0A670KE77_PODMU</name>
<reference evidence="3" key="2">
    <citation type="submission" date="2025-08" db="UniProtKB">
        <authorList>
            <consortium name="Ensembl"/>
        </authorList>
    </citation>
    <scope>IDENTIFICATION</scope>
</reference>
<accession>A0A670KE77</accession>
<evidence type="ECO:0000256" key="1">
    <source>
        <dbReference type="RuleBase" id="RU000363"/>
    </source>
</evidence>
<dbReference type="PRINTS" id="PR00081">
    <property type="entry name" value="GDHRDH"/>
</dbReference>